<dbReference type="AlphaFoldDB" id="A0A8X6QFK6"/>
<dbReference type="Proteomes" id="UP000887013">
    <property type="component" value="Unassembled WGS sequence"/>
</dbReference>
<dbReference type="EMBL" id="BMAW01080403">
    <property type="protein sequence ID" value="GFU19427.1"/>
    <property type="molecule type" value="Genomic_DNA"/>
</dbReference>
<organism evidence="1 2">
    <name type="scientific">Nephila pilipes</name>
    <name type="common">Giant wood spider</name>
    <name type="synonym">Nephila maculata</name>
    <dbReference type="NCBI Taxonomy" id="299642"/>
    <lineage>
        <taxon>Eukaryota</taxon>
        <taxon>Metazoa</taxon>
        <taxon>Ecdysozoa</taxon>
        <taxon>Arthropoda</taxon>
        <taxon>Chelicerata</taxon>
        <taxon>Arachnida</taxon>
        <taxon>Araneae</taxon>
        <taxon>Araneomorphae</taxon>
        <taxon>Entelegynae</taxon>
        <taxon>Araneoidea</taxon>
        <taxon>Nephilidae</taxon>
        <taxon>Nephila</taxon>
    </lineage>
</organism>
<protein>
    <submittedName>
        <fullName evidence="1">Uncharacterized protein</fullName>
    </submittedName>
</protein>
<keyword evidence="2" id="KW-1185">Reference proteome</keyword>
<name>A0A8X6QFK6_NEPPI</name>
<sequence>MYHYREADAIQSSRGQKRLHNAQVVESDYFIHKNNITKEKNYAAPSRSKRGLPSSLCYPRTTKKPYYGLGSWKHNIQQPTTTPVSISPNKSQRCLKIPASCKRGNLFRNMQLPTRAVARGAHLP</sequence>
<proteinExistence type="predicted"/>
<reference evidence="1" key="1">
    <citation type="submission" date="2020-08" db="EMBL/GenBank/DDBJ databases">
        <title>Multicomponent nature underlies the extraordinary mechanical properties of spider dragline silk.</title>
        <authorList>
            <person name="Kono N."/>
            <person name="Nakamura H."/>
            <person name="Mori M."/>
            <person name="Yoshida Y."/>
            <person name="Ohtoshi R."/>
            <person name="Malay A.D."/>
            <person name="Moran D.A.P."/>
            <person name="Tomita M."/>
            <person name="Numata K."/>
            <person name="Arakawa K."/>
        </authorList>
    </citation>
    <scope>NUCLEOTIDE SEQUENCE</scope>
</reference>
<gene>
    <name evidence="1" type="ORF">NPIL_532341</name>
</gene>
<accession>A0A8X6QFK6</accession>
<comment type="caution">
    <text evidence="1">The sequence shown here is derived from an EMBL/GenBank/DDBJ whole genome shotgun (WGS) entry which is preliminary data.</text>
</comment>
<evidence type="ECO:0000313" key="2">
    <source>
        <dbReference type="Proteomes" id="UP000887013"/>
    </source>
</evidence>
<evidence type="ECO:0000313" key="1">
    <source>
        <dbReference type="EMBL" id="GFU19427.1"/>
    </source>
</evidence>